<keyword evidence="5" id="KW-0325">Glycoprotein</keyword>
<dbReference type="Gene3D" id="3.30.1120.10">
    <property type="match status" value="1"/>
</dbReference>
<dbReference type="PANTHER" id="PTHR10342:SF274">
    <property type="entry name" value="ARYLSULFATASE B"/>
    <property type="match status" value="1"/>
</dbReference>
<evidence type="ECO:0000313" key="10">
    <source>
        <dbReference type="Proteomes" id="UP001230188"/>
    </source>
</evidence>
<dbReference type="Proteomes" id="UP001230188">
    <property type="component" value="Unassembled WGS sequence"/>
</dbReference>
<evidence type="ECO:0000256" key="7">
    <source>
        <dbReference type="SAM" id="Phobius"/>
    </source>
</evidence>
<feature type="region of interest" description="Disordered" evidence="6">
    <location>
        <begin position="625"/>
        <end position="645"/>
    </location>
</feature>
<dbReference type="Gene3D" id="3.40.720.10">
    <property type="entry name" value="Alkaline Phosphatase, subunit A"/>
    <property type="match status" value="1"/>
</dbReference>
<evidence type="ECO:0000259" key="8">
    <source>
        <dbReference type="Pfam" id="PF00884"/>
    </source>
</evidence>
<reference evidence="9" key="1">
    <citation type="submission" date="2023-01" db="EMBL/GenBank/DDBJ databases">
        <title>Metagenome sequencing of chrysophaentin producing Chrysophaeum taylorii.</title>
        <authorList>
            <person name="Davison J."/>
            <person name="Bewley C."/>
        </authorList>
    </citation>
    <scope>NUCLEOTIDE SEQUENCE</scope>
    <source>
        <strain evidence="9">NIES-1699</strain>
    </source>
</reference>
<dbReference type="PROSITE" id="PS00523">
    <property type="entry name" value="SULFATASE_1"/>
    <property type="match status" value="1"/>
</dbReference>
<sequence>MGASDDESQGLLAKVEAKVLLVPSPIKVHRRRLRHAHAVFASTALATGFSLTLVVAYRWRTILSSIAMHHETTASVSVVEERTHVIVAIADDLGYNDVGWGSSDMGACTPHVDAMRAEGIELGALYGAATCTPSRASLLTGRHPVSLGLQHWQLEAAEPWSLDPKVASLAETFLDAGYATALVGKWHLGHYESSALPTRRGFEQFVGFYGGGESYYSRVAMGACDDASCFFDFAEDDEAATRILSAPRHSTYDLTEAAQQIVSAVTTRPLFLVLALPNSHSPLEPPPEAYRSHEACVAPIKNLDRRAFAALTALWDDAVANVTSTARAALGDRVLWLVASDNGGDPSAGGSNYPLRGAKHYLYDGGVKLRAFFFSDAALLPAASRGKTYAGLMHIADVAPTLASAAALRFPTPDGVDHWTALKDSTKSDATWTYADVATRRNTSSSRFFPRNELLVTIDYLDANLDYLGFSRAAIVACDPRNGCLKALYNVEEVFWYEPPRDERTKLALKPSDFRKSSLFNLTSDPTERYDLSKREPDLFQALHAKIFDTYLPKMARARNLPTDARAYDAWRDNHGFVGPWLDAPPDPCLASSSSSSSRIAYEAELGLLLLSDCAFLASGDHHVPANLTSPPPPAPPSSENVPHR</sequence>
<keyword evidence="10" id="KW-1185">Reference proteome</keyword>
<keyword evidence="4" id="KW-0106">Calcium</keyword>
<organism evidence="9 10">
    <name type="scientific">Chrysophaeum taylorii</name>
    <dbReference type="NCBI Taxonomy" id="2483200"/>
    <lineage>
        <taxon>Eukaryota</taxon>
        <taxon>Sar</taxon>
        <taxon>Stramenopiles</taxon>
        <taxon>Ochrophyta</taxon>
        <taxon>Pelagophyceae</taxon>
        <taxon>Pelagomonadales</taxon>
        <taxon>Pelagomonadaceae</taxon>
        <taxon>Chrysophaeum</taxon>
    </lineage>
</organism>
<feature type="transmembrane region" description="Helical" evidence="7">
    <location>
        <begin position="38"/>
        <end position="59"/>
    </location>
</feature>
<keyword evidence="7" id="KW-0472">Membrane</keyword>
<keyword evidence="7" id="KW-1133">Transmembrane helix</keyword>
<evidence type="ECO:0000256" key="2">
    <source>
        <dbReference type="ARBA" id="ARBA00022723"/>
    </source>
</evidence>
<evidence type="ECO:0000256" key="4">
    <source>
        <dbReference type="ARBA" id="ARBA00022837"/>
    </source>
</evidence>
<feature type="domain" description="Sulfatase N-terminal" evidence="8">
    <location>
        <begin position="84"/>
        <end position="406"/>
    </location>
</feature>
<protein>
    <recommendedName>
        <fullName evidence="8">Sulfatase N-terminal domain-containing protein</fullName>
    </recommendedName>
</protein>
<dbReference type="EMBL" id="JAQMWT010000066">
    <property type="protein sequence ID" value="KAJ8611652.1"/>
    <property type="molecule type" value="Genomic_DNA"/>
</dbReference>
<proteinExistence type="inferred from homology"/>
<comment type="caution">
    <text evidence="9">The sequence shown here is derived from an EMBL/GenBank/DDBJ whole genome shotgun (WGS) entry which is preliminary data.</text>
</comment>
<dbReference type="InterPro" id="IPR000917">
    <property type="entry name" value="Sulfatase_N"/>
</dbReference>
<keyword evidence="2" id="KW-0479">Metal-binding</keyword>
<dbReference type="GO" id="GO:0008484">
    <property type="term" value="F:sulfuric ester hydrolase activity"/>
    <property type="evidence" value="ECO:0007669"/>
    <property type="project" value="InterPro"/>
</dbReference>
<evidence type="ECO:0000313" key="9">
    <source>
        <dbReference type="EMBL" id="KAJ8611652.1"/>
    </source>
</evidence>
<evidence type="ECO:0000256" key="3">
    <source>
        <dbReference type="ARBA" id="ARBA00022801"/>
    </source>
</evidence>
<dbReference type="Pfam" id="PF00884">
    <property type="entry name" value="Sulfatase"/>
    <property type="match status" value="1"/>
</dbReference>
<evidence type="ECO:0000256" key="1">
    <source>
        <dbReference type="ARBA" id="ARBA00008779"/>
    </source>
</evidence>
<dbReference type="InterPro" id="IPR047115">
    <property type="entry name" value="ARSB"/>
</dbReference>
<dbReference type="AlphaFoldDB" id="A0AAD7ULH3"/>
<accession>A0AAD7ULH3</accession>
<dbReference type="PANTHER" id="PTHR10342">
    <property type="entry name" value="ARYLSULFATASE"/>
    <property type="match status" value="1"/>
</dbReference>
<comment type="similarity">
    <text evidence="1">Belongs to the sulfatase family.</text>
</comment>
<evidence type="ECO:0000256" key="5">
    <source>
        <dbReference type="ARBA" id="ARBA00023180"/>
    </source>
</evidence>
<evidence type="ECO:0000256" key="6">
    <source>
        <dbReference type="SAM" id="MobiDB-lite"/>
    </source>
</evidence>
<dbReference type="CDD" id="cd16029">
    <property type="entry name" value="4-S"/>
    <property type="match status" value="1"/>
</dbReference>
<name>A0AAD7ULH3_9STRA</name>
<dbReference type="SUPFAM" id="SSF53649">
    <property type="entry name" value="Alkaline phosphatase-like"/>
    <property type="match status" value="1"/>
</dbReference>
<keyword evidence="3" id="KW-0378">Hydrolase</keyword>
<dbReference type="InterPro" id="IPR024607">
    <property type="entry name" value="Sulfatase_CS"/>
</dbReference>
<dbReference type="PROSITE" id="PS00149">
    <property type="entry name" value="SULFATASE_2"/>
    <property type="match status" value="1"/>
</dbReference>
<keyword evidence="7" id="KW-0812">Transmembrane</keyword>
<dbReference type="InterPro" id="IPR017850">
    <property type="entry name" value="Alkaline_phosphatase_core_sf"/>
</dbReference>
<gene>
    <name evidence="9" type="ORF">CTAYLR_007889</name>
</gene>
<dbReference type="GO" id="GO:0046872">
    <property type="term" value="F:metal ion binding"/>
    <property type="evidence" value="ECO:0007669"/>
    <property type="project" value="UniProtKB-KW"/>
</dbReference>